<gene>
    <name evidence="2" type="ORF">BC643_3814</name>
</gene>
<sequence length="174" mass="20087">MVYQFKIYSTEVPDFTLTVETDSKHTFADLHICIQNACGFNPDQLASFFIAGPKCGRQIEITQLDMGFTGQNKFTMKRTPLWKLLDHENQKLLYVFDFFMDRLFFIELTHIFMGKSLSETSVTYKNGNAPSQLLEEELLGQEIEARKEEECLDYGDLDDYTEIFGEMEDLTGGL</sequence>
<evidence type="ECO:0000313" key="3">
    <source>
        <dbReference type="Proteomes" id="UP000283387"/>
    </source>
</evidence>
<protein>
    <submittedName>
        <fullName evidence="2">PRiA4b ORF-3-like protein</fullName>
    </submittedName>
</protein>
<dbReference type="OrthoDB" id="666725at2"/>
<dbReference type="AlphaFoldDB" id="A0A419VX57"/>
<dbReference type="SUPFAM" id="SSF159941">
    <property type="entry name" value="MM3350-like"/>
    <property type="match status" value="1"/>
</dbReference>
<evidence type="ECO:0000313" key="2">
    <source>
        <dbReference type="EMBL" id="RKD87807.1"/>
    </source>
</evidence>
<proteinExistence type="predicted"/>
<keyword evidence="3" id="KW-1185">Reference proteome</keyword>
<comment type="caution">
    <text evidence="2">The sequence shown here is derived from an EMBL/GenBank/DDBJ whole genome shotgun (WGS) entry which is preliminary data.</text>
</comment>
<accession>A0A419VX57</accession>
<evidence type="ECO:0000259" key="1">
    <source>
        <dbReference type="Pfam" id="PF07929"/>
    </source>
</evidence>
<feature type="domain" description="Plasmid pRiA4b Orf3-like" evidence="1">
    <location>
        <begin position="18"/>
        <end position="119"/>
    </location>
</feature>
<reference evidence="2 3" key="1">
    <citation type="submission" date="2018-09" db="EMBL/GenBank/DDBJ databases">
        <title>Genomic Encyclopedia of Archaeal and Bacterial Type Strains, Phase II (KMG-II): from individual species to whole genera.</title>
        <authorList>
            <person name="Goeker M."/>
        </authorList>
    </citation>
    <scope>NUCLEOTIDE SEQUENCE [LARGE SCALE GENOMIC DNA]</scope>
    <source>
        <strain evidence="2 3">DSM 27148</strain>
    </source>
</reference>
<name>A0A419VX57_9BACT</name>
<dbReference type="InterPro" id="IPR024047">
    <property type="entry name" value="MM3350-like_sf"/>
</dbReference>
<organism evidence="2 3">
    <name type="scientific">Mangrovibacterium diazotrophicum</name>
    <dbReference type="NCBI Taxonomy" id="1261403"/>
    <lineage>
        <taxon>Bacteria</taxon>
        <taxon>Pseudomonadati</taxon>
        <taxon>Bacteroidota</taxon>
        <taxon>Bacteroidia</taxon>
        <taxon>Marinilabiliales</taxon>
        <taxon>Prolixibacteraceae</taxon>
        <taxon>Mangrovibacterium</taxon>
    </lineage>
</organism>
<dbReference type="RefSeq" id="WP_120274829.1">
    <property type="nucleotide sequence ID" value="NZ_RAPN01000003.1"/>
</dbReference>
<dbReference type="Pfam" id="PF07929">
    <property type="entry name" value="PRiA4_ORF3"/>
    <property type="match status" value="1"/>
</dbReference>
<dbReference type="Proteomes" id="UP000283387">
    <property type="component" value="Unassembled WGS sequence"/>
</dbReference>
<dbReference type="Gene3D" id="3.10.290.30">
    <property type="entry name" value="MM3350-like"/>
    <property type="match status" value="1"/>
</dbReference>
<dbReference type="InterPro" id="IPR012912">
    <property type="entry name" value="Plasmid_pRiA4b_Orf3-like"/>
</dbReference>
<dbReference type="EMBL" id="RAPN01000003">
    <property type="protein sequence ID" value="RKD87807.1"/>
    <property type="molecule type" value="Genomic_DNA"/>
</dbReference>